<feature type="compositionally biased region" description="Polar residues" evidence="1">
    <location>
        <begin position="1"/>
        <end position="25"/>
    </location>
</feature>
<evidence type="ECO:0000313" key="2">
    <source>
        <dbReference type="EMBL" id="KAF4622438.1"/>
    </source>
</evidence>
<dbReference type="AlphaFoldDB" id="A0A8H4VTY0"/>
<proteinExistence type="predicted"/>
<reference evidence="2 3" key="1">
    <citation type="submission" date="2019-12" db="EMBL/GenBank/DDBJ databases">
        <authorList>
            <person name="Floudas D."/>
            <person name="Bentzer J."/>
            <person name="Ahren D."/>
            <person name="Johansson T."/>
            <person name="Persson P."/>
            <person name="Tunlid A."/>
        </authorList>
    </citation>
    <scope>NUCLEOTIDE SEQUENCE [LARGE SCALE GENOMIC DNA]</scope>
    <source>
        <strain evidence="2 3">CBS 102.39</strain>
    </source>
</reference>
<feature type="region of interest" description="Disordered" evidence="1">
    <location>
        <begin position="1"/>
        <end position="55"/>
    </location>
</feature>
<feature type="compositionally biased region" description="Low complexity" evidence="1">
    <location>
        <begin position="34"/>
        <end position="49"/>
    </location>
</feature>
<name>A0A8H4VTY0_9AGAR</name>
<organism evidence="2 3">
    <name type="scientific">Agrocybe pediades</name>
    <dbReference type="NCBI Taxonomy" id="84607"/>
    <lineage>
        <taxon>Eukaryota</taxon>
        <taxon>Fungi</taxon>
        <taxon>Dikarya</taxon>
        <taxon>Basidiomycota</taxon>
        <taxon>Agaricomycotina</taxon>
        <taxon>Agaricomycetes</taxon>
        <taxon>Agaricomycetidae</taxon>
        <taxon>Agaricales</taxon>
        <taxon>Agaricineae</taxon>
        <taxon>Strophariaceae</taxon>
        <taxon>Agrocybe</taxon>
    </lineage>
</organism>
<evidence type="ECO:0000313" key="3">
    <source>
        <dbReference type="Proteomes" id="UP000521872"/>
    </source>
</evidence>
<comment type="caution">
    <text evidence="2">The sequence shown here is derived from an EMBL/GenBank/DDBJ whole genome shotgun (WGS) entry which is preliminary data.</text>
</comment>
<dbReference type="Proteomes" id="UP000521872">
    <property type="component" value="Unassembled WGS sequence"/>
</dbReference>
<dbReference type="EMBL" id="JAACJL010000002">
    <property type="protein sequence ID" value="KAF4622438.1"/>
    <property type="molecule type" value="Genomic_DNA"/>
</dbReference>
<sequence length="424" mass="47064">MNRSELPSAVSASTPYTPPHDTTGNRLRKRARTDSGGSSDSRSLPSGSRNPTKSTLIDSMKRLQDEIDAYLCHPENNDAPHEKEQFNDALDALASITGVPKPHPKKRVHHAPQWSTDKVMNLSFCHVQWKHLTCLGVVYDATSPDLSLSMKSRINSLTIPCGRNAGTTTTLDSPQQHNVQSASSAYAKSDKLKCVIDTLIYFGKKSGSLANEAIARVAIDRIILGILMSLDAMGVGHERLLTEMQISGKKDHVNIKRNGHELCLTGRADYVTVEFDETSGALPHSNLSVLMQSSLWREKQMKCRLCVFDAKKVGTNLDHYVPQVSAEALAIMKRTGRQYLQWCLTTGDSWMFGAIYYPSQPEGTMSDSNDSIRIVMLDPIDMHVQSLNEDELTKKVNEISRLLICWMLCDGQDIFNAISDRNGN</sequence>
<keyword evidence="3" id="KW-1185">Reference proteome</keyword>
<protein>
    <submittedName>
        <fullName evidence="2">Uncharacterized protein</fullName>
    </submittedName>
</protein>
<evidence type="ECO:0000256" key="1">
    <source>
        <dbReference type="SAM" id="MobiDB-lite"/>
    </source>
</evidence>
<accession>A0A8H4VTY0</accession>
<gene>
    <name evidence="2" type="ORF">D9613_009456</name>
</gene>